<dbReference type="OrthoDB" id="9802309at2"/>
<keyword evidence="5" id="KW-0413">Isomerase</keyword>
<evidence type="ECO:0000256" key="4">
    <source>
        <dbReference type="ARBA" id="ARBA00022694"/>
    </source>
</evidence>
<protein>
    <recommendedName>
        <fullName evidence="3">tRNA pseudouridine(55) synthase</fullName>
        <ecNumber evidence="3">5.4.99.25</ecNumber>
    </recommendedName>
    <alternativeName>
        <fullName evidence="6">RNA pseudouridylate synthase</fullName>
    </alternativeName>
    <alternativeName>
        <fullName evidence="7">RNA-uridine isomerase</fullName>
    </alternativeName>
</protein>
<evidence type="ECO:0000256" key="2">
    <source>
        <dbReference type="ARBA" id="ARBA00005642"/>
    </source>
</evidence>
<gene>
    <name evidence="9" type="ORF">CQA66_02360</name>
</gene>
<dbReference type="InterPro" id="IPR014780">
    <property type="entry name" value="tRNA_psdUridine_synth_TruB"/>
</dbReference>
<evidence type="ECO:0000313" key="9">
    <source>
        <dbReference type="EMBL" id="RDU73091.1"/>
    </source>
</evidence>
<dbReference type="GO" id="GO:0006400">
    <property type="term" value="P:tRNA modification"/>
    <property type="evidence" value="ECO:0007669"/>
    <property type="project" value="TreeGrafter"/>
</dbReference>
<dbReference type="PANTHER" id="PTHR13767">
    <property type="entry name" value="TRNA-PSEUDOURIDINE SYNTHASE"/>
    <property type="match status" value="1"/>
</dbReference>
<comment type="similarity">
    <text evidence="2">Belongs to the pseudouridine synthase TruB family. Type 1 subfamily.</text>
</comment>
<dbReference type="SUPFAM" id="SSF55120">
    <property type="entry name" value="Pseudouridine synthase"/>
    <property type="match status" value="1"/>
</dbReference>
<keyword evidence="4" id="KW-0819">tRNA processing</keyword>
<dbReference type="EMBL" id="NXLW01000003">
    <property type="protein sequence ID" value="RDU73091.1"/>
    <property type="molecule type" value="Genomic_DNA"/>
</dbReference>
<dbReference type="InterPro" id="IPR002501">
    <property type="entry name" value="PsdUridine_synth_N"/>
</dbReference>
<dbReference type="RefSeq" id="WP_104763264.1">
    <property type="nucleotide sequence ID" value="NZ_FZPM01000017.1"/>
</dbReference>
<name>A0A3D8J8A5_9HELI</name>
<organism evidence="9 10">
    <name type="scientific">Helicobacter aurati</name>
    <dbReference type="NCBI Taxonomy" id="137778"/>
    <lineage>
        <taxon>Bacteria</taxon>
        <taxon>Pseudomonadati</taxon>
        <taxon>Campylobacterota</taxon>
        <taxon>Epsilonproteobacteria</taxon>
        <taxon>Campylobacterales</taxon>
        <taxon>Helicobacteraceae</taxon>
        <taxon>Helicobacter</taxon>
    </lineage>
</organism>
<dbReference type="AlphaFoldDB" id="A0A3D8J8A5"/>
<dbReference type="Gene3D" id="3.30.2350.10">
    <property type="entry name" value="Pseudouridine synthase"/>
    <property type="match status" value="1"/>
</dbReference>
<accession>A0A3D8J8A5</accession>
<evidence type="ECO:0000313" key="10">
    <source>
        <dbReference type="Proteomes" id="UP000256424"/>
    </source>
</evidence>
<evidence type="ECO:0000256" key="3">
    <source>
        <dbReference type="ARBA" id="ARBA00012787"/>
    </source>
</evidence>
<dbReference type="Proteomes" id="UP000256424">
    <property type="component" value="Unassembled WGS sequence"/>
</dbReference>
<dbReference type="GO" id="GO:1990481">
    <property type="term" value="P:mRNA pseudouridine synthesis"/>
    <property type="evidence" value="ECO:0007669"/>
    <property type="project" value="TreeGrafter"/>
</dbReference>
<proteinExistence type="inferred from homology"/>
<dbReference type="Pfam" id="PF01509">
    <property type="entry name" value="TruB_N"/>
    <property type="match status" value="1"/>
</dbReference>
<dbReference type="EC" id="5.4.99.25" evidence="3"/>
<dbReference type="GO" id="GO:0160148">
    <property type="term" value="F:tRNA pseudouridine(55) synthase activity"/>
    <property type="evidence" value="ECO:0007669"/>
    <property type="project" value="UniProtKB-EC"/>
</dbReference>
<evidence type="ECO:0000256" key="6">
    <source>
        <dbReference type="ARBA" id="ARBA00031870"/>
    </source>
</evidence>
<comment type="catalytic activity">
    <reaction evidence="1">
        <text>uridine(55) in tRNA = pseudouridine(55) in tRNA</text>
        <dbReference type="Rhea" id="RHEA:42532"/>
        <dbReference type="Rhea" id="RHEA-COMP:10101"/>
        <dbReference type="Rhea" id="RHEA-COMP:10102"/>
        <dbReference type="ChEBI" id="CHEBI:65314"/>
        <dbReference type="ChEBI" id="CHEBI:65315"/>
        <dbReference type="EC" id="5.4.99.25"/>
    </reaction>
</comment>
<reference evidence="9 10" key="1">
    <citation type="submission" date="2018-04" db="EMBL/GenBank/DDBJ databases">
        <title>Novel Campyloabacter and Helicobacter Species and Strains.</title>
        <authorList>
            <person name="Mannion A.J."/>
            <person name="Shen Z."/>
            <person name="Fox J.G."/>
        </authorList>
    </citation>
    <scope>NUCLEOTIDE SEQUENCE [LARGE SCALE GENOMIC DNA]</scope>
    <source>
        <strain evidence="9 10">MIT 97-5075</strain>
    </source>
</reference>
<dbReference type="GO" id="GO:0003723">
    <property type="term" value="F:RNA binding"/>
    <property type="evidence" value="ECO:0007669"/>
    <property type="project" value="InterPro"/>
</dbReference>
<keyword evidence="10" id="KW-1185">Reference proteome</keyword>
<evidence type="ECO:0000256" key="7">
    <source>
        <dbReference type="ARBA" id="ARBA00033164"/>
    </source>
</evidence>
<dbReference type="InterPro" id="IPR020103">
    <property type="entry name" value="PsdUridine_synth_cat_dom_sf"/>
</dbReference>
<comment type="caution">
    <text evidence="9">The sequence shown here is derived from an EMBL/GenBank/DDBJ whole genome shotgun (WGS) entry which is preliminary data.</text>
</comment>
<evidence type="ECO:0000259" key="8">
    <source>
        <dbReference type="Pfam" id="PF01509"/>
    </source>
</evidence>
<feature type="domain" description="Pseudouridine synthase II N-terminal" evidence="8">
    <location>
        <begin position="32"/>
        <end position="177"/>
    </location>
</feature>
<dbReference type="PANTHER" id="PTHR13767:SF2">
    <property type="entry name" value="PSEUDOURIDYLATE SYNTHASE TRUB1"/>
    <property type="match status" value="1"/>
</dbReference>
<sequence length="307" mass="35213">MQYPQFLALAYKIPYISSFNFLQKIKVALQKEGLTIDKIGFSGTLDPFARGQLLIAVNRYTKLFPHINKDYKTYLATVFLGCQSASLDTENILAIKEVKTRDLQQIKSALHALKGRMNFTPPKFSAKHINGVRAYQLARANKDFCLPQCVMDIKECQLLTYNHPFISFKITMSEGGFVRSIAERIGQFLECNASLCYLERLSEGNLAYHKCVDSDKIIPLQFDYNGMRQKLKLVLIDIQNALKYDTINLIDYAKEAWEGKKIYLDNTHANTSTSNKIYLADFGKHYGIIEITTQREIKYIVNRIDKC</sequence>
<evidence type="ECO:0000256" key="5">
    <source>
        <dbReference type="ARBA" id="ARBA00023235"/>
    </source>
</evidence>
<evidence type="ECO:0000256" key="1">
    <source>
        <dbReference type="ARBA" id="ARBA00000385"/>
    </source>
</evidence>